<dbReference type="InterPro" id="IPR027417">
    <property type="entry name" value="P-loop_NTPase"/>
</dbReference>
<dbReference type="EMBL" id="BK016252">
    <property type="protein sequence ID" value="DAG05174.1"/>
    <property type="molecule type" value="Genomic_DNA"/>
</dbReference>
<dbReference type="SUPFAM" id="SSF52540">
    <property type="entry name" value="P-loop containing nucleoside triphosphate hydrolases"/>
    <property type="match status" value="1"/>
</dbReference>
<keyword evidence="1" id="KW-0418">Kinase</keyword>
<keyword evidence="1" id="KW-0808">Transferase</keyword>
<evidence type="ECO:0000313" key="1">
    <source>
        <dbReference type="EMBL" id="DAG05174.1"/>
    </source>
</evidence>
<organism evidence="1">
    <name type="scientific">Siphoviridae sp. ctSXZ3</name>
    <dbReference type="NCBI Taxonomy" id="2825510"/>
    <lineage>
        <taxon>Viruses</taxon>
        <taxon>Duplodnaviria</taxon>
        <taxon>Heunggongvirae</taxon>
        <taxon>Uroviricota</taxon>
        <taxon>Caudoviricetes</taxon>
    </lineage>
</organism>
<accession>A0A8S5VES3</accession>
<sequence>MIILSGGSCAGKTTLARALSNIGWAWVRSVTTRPPRPYSADEYSTYLSNREFLELQDEGKIAFPKAYQTEEGIWRYGIPIGSFNRYRRDPYAVCILDPISAAQYFWSASHILDKEMVFWYLRVPEVTRAKRLSLRGDSAERIRARLIADARDLQALENGAYDFAATTVNYIPDGDIIVDTERPCGHRQRITMPRKEDK</sequence>
<dbReference type="GO" id="GO:0016301">
    <property type="term" value="F:kinase activity"/>
    <property type="evidence" value="ECO:0007669"/>
    <property type="project" value="UniProtKB-KW"/>
</dbReference>
<name>A0A8S5VES3_9CAUD</name>
<proteinExistence type="predicted"/>
<protein>
    <submittedName>
        <fullName evidence="1">Guanylate kinase</fullName>
    </submittedName>
</protein>
<reference evidence="1" key="1">
    <citation type="journal article" date="2021" name="Proc. Natl. Acad. Sci. U.S.A.">
        <title>A Catalog of Tens of Thousands of Viruses from Human Metagenomes Reveals Hidden Associations with Chronic Diseases.</title>
        <authorList>
            <person name="Tisza M.J."/>
            <person name="Buck C.B."/>
        </authorList>
    </citation>
    <scope>NUCLEOTIDE SEQUENCE</scope>
    <source>
        <strain evidence="1">CtSXZ3</strain>
    </source>
</reference>
<dbReference type="Gene3D" id="3.40.50.300">
    <property type="entry name" value="P-loop containing nucleotide triphosphate hydrolases"/>
    <property type="match status" value="1"/>
</dbReference>